<dbReference type="Gene3D" id="2.160.20.10">
    <property type="entry name" value="Single-stranded right-handed beta-helix, Pectin lyase-like"/>
    <property type="match status" value="1"/>
</dbReference>
<proteinExistence type="predicted"/>
<dbReference type="Pfam" id="PF13229">
    <property type="entry name" value="Beta_helix"/>
    <property type="match status" value="1"/>
</dbReference>
<evidence type="ECO:0000313" key="6">
    <source>
        <dbReference type="EMBL" id="VAW19859.1"/>
    </source>
</evidence>
<reference evidence="6" key="1">
    <citation type="submission" date="2018-06" db="EMBL/GenBank/DDBJ databases">
        <authorList>
            <person name="Zhirakovskaya E."/>
        </authorList>
    </citation>
    <scope>NUCLEOTIDE SEQUENCE</scope>
</reference>
<feature type="domain" description="Right handed beta helix" evidence="5">
    <location>
        <begin position="183"/>
        <end position="332"/>
    </location>
</feature>
<keyword evidence="3" id="KW-0732">Signal</keyword>
<dbReference type="SUPFAM" id="SSF51126">
    <property type="entry name" value="Pectin lyase-like"/>
    <property type="match status" value="1"/>
</dbReference>
<dbReference type="InterPro" id="IPR022441">
    <property type="entry name" value="Para_beta_helix_rpt-2"/>
</dbReference>
<accession>A0A3B0U5V2</accession>
<evidence type="ECO:0000256" key="1">
    <source>
        <dbReference type="ARBA" id="ARBA00004613"/>
    </source>
</evidence>
<dbReference type="InterPro" id="IPR012334">
    <property type="entry name" value="Pectin_lyas_fold"/>
</dbReference>
<feature type="domain" description="DUF1565" evidence="4">
    <location>
        <begin position="55"/>
        <end position="97"/>
    </location>
</feature>
<dbReference type="InterPro" id="IPR011050">
    <property type="entry name" value="Pectin_lyase_fold/virulence"/>
</dbReference>
<dbReference type="PANTHER" id="PTHR40088:SF2">
    <property type="entry name" value="SECRETED SUGAR HYDROLASE"/>
    <property type="match status" value="1"/>
</dbReference>
<dbReference type="InterPro" id="IPR052052">
    <property type="entry name" value="Polysaccharide_Lyase_9"/>
</dbReference>
<dbReference type="PANTHER" id="PTHR40088">
    <property type="entry name" value="PECTATE LYASE (EUROFUNG)"/>
    <property type="match status" value="1"/>
</dbReference>
<dbReference type="GO" id="GO:0016837">
    <property type="term" value="F:carbon-oxygen lyase activity, acting on polysaccharides"/>
    <property type="evidence" value="ECO:0007669"/>
    <property type="project" value="TreeGrafter"/>
</dbReference>
<gene>
    <name evidence="6" type="ORF">MNBD_BACTEROID01-586</name>
</gene>
<dbReference type="InterPro" id="IPR011459">
    <property type="entry name" value="DUF1565"/>
</dbReference>
<dbReference type="Pfam" id="PF07602">
    <property type="entry name" value="DUF1565"/>
    <property type="match status" value="1"/>
</dbReference>
<evidence type="ECO:0000256" key="3">
    <source>
        <dbReference type="ARBA" id="ARBA00022729"/>
    </source>
</evidence>
<organism evidence="6">
    <name type="scientific">hydrothermal vent metagenome</name>
    <dbReference type="NCBI Taxonomy" id="652676"/>
    <lineage>
        <taxon>unclassified sequences</taxon>
        <taxon>metagenomes</taxon>
        <taxon>ecological metagenomes</taxon>
    </lineage>
</organism>
<dbReference type="AlphaFoldDB" id="A0A3B0U5V2"/>
<evidence type="ECO:0000256" key="2">
    <source>
        <dbReference type="ARBA" id="ARBA00022525"/>
    </source>
</evidence>
<evidence type="ECO:0000259" key="4">
    <source>
        <dbReference type="Pfam" id="PF07602"/>
    </source>
</evidence>
<name>A0A3B0U5V2_9ZZZZ</name>
<dbReference type="NCBIfam" id="TIGR03804">
    <property type="entry name" value="para_beta_helix"/>
    <property type="match status" value="1"/>
</dbReference>
<dbReference type="EMBL" id="UOEP01000107">
    <property type="protein sequence ID" value="VAW19859.1"/>
    <property type="molecule type" value="Genomic_DNA"/>
</dbReference>
<evidence type="ECO:0000259" key="5">
    <source>
        <dbReference type="Pfam" id="PF13229"/>
    </source>
</evidence>
<dbReference type="SMART" id="SM00710">
    <property type="entry name" value="PbH1"/>
    <property type="match status" value="7"/>
</dbReference>
<protein>
    <submittedName>
        <fullName evidence="6">Uncharacterized protein</fullName>
    </submittedName>
</protein>
<comment type="subcellular location">
    <subcellularLocation>
        <location evidence="1">Secreted</location>
    </subcellularLocation>
</comment>
<sequence>MKTKIILFAFGIINLVCIQTACDKNNDGLDDKSGIFWVGCSGAENNEAVYYVSNSGDDDNDGLSESSAFKTIAKALSTVNPGGGIKITPGVYNESIGVQSCGSLSSAITIEGYNGVPVLDGENKRTIGLFFNESNNYIIRNLKIINYTDVGIGFSTGSNLILTNLEIAENGHAVQLKDWELEGYGIDIDYSDNIQISDCKVYRNGPEPQIVPDYIMGTGINTYGNTNVRINNNKSYNNIGGGILVEDSYEVIVEGNEVYGNNLDATVDEWWDGGLWLDGGANVIVRNNNFHDNKGPGIEISNEDRQNPAGYELSNNISTGNYFGIFIWNFGTNDWPDESIIKKSGNDFTGNSRQDVWIVDLY</sequence>
<dbReference type="GO" id="GO:0005576">
    <property type="term" value="C:extracellular region"/>
    <property type="evidence" value="ECO:0007669"/>
    <property type="project" value="UniProtKB-SubCell"/>
</dbReference>
<dbReference type="InterPro" id="IPR006626">
    <property type="entry name" value="PbH1"/>
</dbReference>
<dbReference type="InterPro" id="IPR039448">
    <property type="entry name" value="Beta_helix"/>
</dbReference>
<keyword evidence="2" id="KW-0964">Secreted</keyword>